<evidence type="ECO:0000256" key="2">
    <source>
        <dbReference type="ARBA" id="ARBA00022723"/>
    </source>
</evidence>
<dbReference type="SUPFAM" id="SSF89360">
    <property type="entry name" value="HesB-like domain"/>
    <property type="match status" value="1"/>
</dbReference>
<keyword evidence="8" id="KW-1185">Reference proteome</keyword>
<keyword evidence="3" id="KW-0408">Iron</keyword>
<evidence type="ECO:0000313" key="8">
    <source>
        <dbReference type="Proteomes" id="UP000824755"/>
    </source>
</evidence>
<dbReference type="SUPFAM" id="SSF52821">
    <property type="entry name" value="Rhodanese/Cell cycle control phosphatase"/>
    <property type="match status" value="1"/>
</dbReference>
<dbReference type="InterPro" id="IPR004480">
    <property type="entry name" value="Monothiol_GRX-rel"/>
</dbReference>
<dbReference type="Proteomes" id="UP000824755">
    <property type="component" value="Chromosome"/>
</dbReference>
<dbReference type="PANTHER" id="PTHR10293">
    <property type="entry name" value="GLUTAREDOXIN FAMILY MEMBER"/>
    <property type="match status" value="1"/>
</dbReference>
<dbReference type="Gene3D" id="3.40.250.10">
    <property type="entry name" value="Rhodanese-like domain"/>
    <property type="match status" value="1"/>
</dbReference>
<dbReference type="PROSITE" id="PS51354">
    <property type="entry name" value="GLUTAREDOXIN_2"/>
    <property type="match status" value="1"/>
</dbReference>
<evidence type="ECO:0000256" key="1">
    <source>
        <dbReference type="ARBA" id="ARBA00022714"/>
    </source>
</evidence>
<dbReference type="Gene3D" id="2.60.300.12">
    <property type="entry name" value="HesB-like domain"/>
    <property type="match status" value="1"/>
</dbReference>
<evidence type="ECO:0000313" key="7">
    <source>
        <dbReference type="EMBL" id="QYR53255.1"/>
    </source>
</evidence>
<dbReference type="Pfam" id="PF00581">
    <property type="entry name" value="Rhodanese"/>
    <property type="match status" value="1"/>
</dbReference>
<gene>
    <name evidence="7" type="primary">grxD</name>
    <name evidence="7" type="ORF">H8L67_01685</name>
</gene>
<dbReference type="NCBIfam" id="TIGR00365">
    <property type="entry name" value="Grx4 family monothiol glutaredoxin"/>
    <property type="match status" value="1"/>
</dbReference>
<keyword evidence="1" id="KW-0001">2Fe-2S</keyword>
<evidence type="ECO:0000259" key="6">
    <source>
        <dbReference type="PROSITE" id="PS50206"/>
    </source>
</evidence>
<dbReference type="SUPFAM" id="SSF52833">
    <property type="entry name" value="Thioredoxin-like"/>
    <property type="match status" value="1"/>
</dbReference>
<dbReference type="SMART" id="SM00450">
    <property type="entry name" value="RHOD"/>
    <property type="match status" value="1"/>
</dbReference>
<dbReference type="InterPro" id="IPR035903">
    <property type="entry name" value="HesB-like_dom_sf"/>
</dbReference>
<evidence type="ECO:0000256" key="5">
    <source>
        <dbReference type="ARBA" id="ARBA00023284"/>
    </source>
</evidence>
<keyword evidence="5" id="KW-0676">Redox-active center</keyword>
<accession>A0ABX8WQZ0</accession>
<organism evidence="7 8">
    <name type="scientific">Lysobacter soyae</name>
    <dbReference type="NCBI Taxonomy" id="2764185"/>
    <lineage>
        <taxon>Bacteria</taxon>
        <taxon>Pseudomonadati</taxon>
        <taxon>Pseudomonadota</taxon>
        <taxon>Gammaproteobacteria</taxon>
        <taxon>Lysobacterales</taxon>
        <taxon>Lysobacteraceae</taxon>
        <taxon>Lysobacter</taxon>
    </lineage>
</organism>
<dbReference type="InterPro" id="IPR001763">
    <property type="entry name" value="Rhodanese-like_dom"/>
</dbReference>
<dbReference type="PROSITE" id="PS50206">
    <property type="entry name" value="RHODANESE_3"/>
    <property type="match status" value="1"/>
</dbReference>
<feature type="domain" description="Rhodanese" evidence="6">
    <location>
        <begin position="216"/>
        <end position="299"/>
    </location>
</feature>
<keyword evidence="2" id="KW-0479">Metal-binding</keyword>
<reference evidence="7 8" key="1">
    <citation type="submission" date="2021-08" db="EMBL/GenBank/DDBJ databases">
        <title>Lysobacter sp. strain CJ11 Genome sequencing and assembly.</title>
        <authorList>
            <person name="Kim I."/>
        </authorList>
    </citation>
    <scope>NUCLEOTIDE SEQUENCE [LARGE SCALE GENOMIC DNA]</scope>
    <source>
        <strain evidence="7 8">CJ11</strain>
    </source>
</reference>
<dbReference type="CDD" id="cd03028">
    <property type="entry name" value="GRX_PICOT_like"/>
    <property type="match status" value="1"/>
</dbReference>
<evidence type="ECO:0000256" key="3">
    <source>
        <dbReference type="ARBA" id="ARBA00023004"/>
    </source>
</evidence>
<dbReference type="InterPro" id="IPR002109">
    <property type="entry name" value="Glutaredoxin"/>
</dbReference>
<dbReference type="CDD" id="cd00158">
    <property type="entry name" value="RHOD"/>
    <property type="match status" value="1"/>
</dbReference>
<sequence length="304" mass="32795">MSLEPALRQRIESLLRENRVVLFMKGAPEAPQCGFSARAVGMLDSLGLDYAHVDVLSDPEIREGIKVYGDWPTIPQLYVDGELVGGSDIIVQLVDSGELQKMLGLPEVDRTPPAIHITPAAIEMLRGAVQDAGGQAAVEIQVDRAGATQLQLSPFNDRDIRVEVEGVVFQFDVASARRAEGLKIDFVDDARGRGLVIGRDGGVRNISPAEVVNRVNAGTLTVVDVRPADERAIASPKIDIRNIDDGVDGLLALPKNTPLAFLCRVGGRSANMAQLFVERGFTEIYNIEGGTEAWRGIDASIPSY</sequence>
<dbReference type="InterPro" id="IPR036249">
    <property type="entry name" value="Thioredoxin-like_sf"/>
</dbReference>
<dbReference type="EMBL" id="CP080544">
    <property type="protein sequence ID" value="QYR53255.1"/>
    <property type="molecule type" value="Genomic_DNA"/>
</dbReference>
<protein>
    <submittedName>
        <fullName evidence="7">Grx4 family monothiol glutaredoxin</fullName>
    </submittedName>
</protein>
<dbReference type="RefSeq" id="WP_220380072.1">
    <property type="nucleotide sequence ID" value="NZ_CP080544.1"/>
</dbReference>
<dbReference type="InterPro" id="IPR033658">
    <property type="entry name" value="GRX_PICOT-like"/>
</dbReference>
<evidence type="ECO:0000256" key="4">
    <source>
        <dbReference type="ARBA" id="ARBA00023014"/>
    </source>
</evidence>
<dbReference type="Pfam" id="PF00462">
    <property type="entry name" value="Glutaredoxin"/>
    <property type="match status" value="1"/>
</dbReference>
<dbReference type="PANTHER" id="PTHR10293:SF16">
    <property type="entry name" value="GLUTAREDOXIN-RELATED PROTEIN 5, MITOCHONDRIAL"/>
    <property type="match status" value="1"/>
</dbReference>
<proteinExistence type="predicted"/>
<dbReference type="InterPro" id="IPR036873">
    <property type="entry name" value="Rhodanese-like_dom_sf"/>
</dbReference>
<keyword evidence="4" id="KW-0411">Iron-sulfur</keyword>
<dbReference type="Gene3D" id="3.40.30.10">
    <property type="entry name" value="Glutaredoxin"/>
    <property type="match status" value="1"/>
</dbReference>
<name>A0ABX8WQZ0_9GAMM</name>